<dbReference type="AlphaFoldDB" id="A0A0A8Y546"/>
<name>A0A0A8Y546_ARUDO</name>
<protein>
    <submittedName>
        <fullName evidence="1">Uncharacterized protein</fullName>
    </submittedName>
</protein>
<reference evidence="1" key="2">
    <citation type="journal article" date="2015" name="Data Brief">
        <title>Shoot transcriptome of the giant reed, Arundo donax.</title>
        <authorList>
            <person name="Barrero R.A."/>
            <person name="Guerrero F.D."/>
            <person name="Moolhuijzen P."/>
            <person name="Goolsby J.A."/>
            <person name="Tidwell J."/>
            <person name="Bellgard S.E."/>
            <person name="Bellgard M.I."/>
        </authorList>
    </citation>
    <scope>NUCLEOTIDE SEQUENCE</scope>
    <source>
        <tissue evidence="1">Shoot tissue taken approximately 20 cm above the soil surface</tissue>
    </source>
</reference>
<accession>A0A0A8Y546</accession>
<sequence length="30" mass="3860">MSTWWTWSNIVEKTKFIWFHQRHSPRLKTQ</sequence>
<proteinExistence type="predicted"/>
<organism evidence="1">
    <name type="scientific">Arundo donax</name>
    <name type="common">Giant reed</name>
    <name type="synonym">Donax arundinaceus</name>
    <dbReference type="NCBI Taxonomy" id="35708"/>
    <lineage>
        <taxon>Eukaryota</taxon>
        <taxon>Viridiplantae</taxon>
        <taxon>Streptophyta</taxon>
        <taxon>Embryophyta</taxon>
        <taxon>Tracheophyta</taxon>
        <taxon>Spermatophyta</taxon>
        <taxon>Magnoliopsida</taxon>
        <taxon>Liliopsida</taxon>
        <taxon>Poales</taxon>
        <taxon>Poaceae</taxon>
        <taxon>PACMAD clade</taxon>
        <taxon>Arundinoideae</taxon>
        <taxon>Arundineae</taxon>
        <taxon>Arundo</taxon>
    </lineage>
</organism>
<dbReference type="EMBL" id="GBRH01277912">
    <property type="protein sequence ID" value="JAD19983.1"/>
    <property type="molecule type" value="Transcribed_RNA"/>
</dbReference>
<reference evidence="1" key="1">
    <citation type="submission" date="2014-09" db="EMBL/GenBank/DDBJ databases">
        <authorList>
            <person name="Magalhaes I.L.F."/>
            <person name="Oliveira U."/>
            <person name="Santos F.R."/>
            <person name="Vidigal T.H.D.A."/>
            <person name="Brescovit A.D."/>
            <person name="Santos A.J."/>
        </authorList>
    </citation>
    <scope>NUCLEOTIDE SEQUENCE</scope>
    <source>
        <tissue evidence="1">Shoot tissue taken approximately 20 cm above the soil surface</tissue>
    </source>
</reference>
<evidence type="ECO:0000313" key="1">
    <source>
        <dbReference type="EMBL" id="JAD19983.1"/>
    </source>
</evidence>